<keyword evidence="5" id="KW-1185">Reference proteome</keyword>
<dbReference type="Proteomes" id="UP000636110">
    <property type="component" value="Unassembled WGS sequence"/>
</dbReference>
<sequence>MKKIFSVAALAILLSACSNNAKEEAMIKQQAIVAVKDSLRLDSFKRADALEKERIAKVKDEEIKTARIREEKRTLLLAERNDAAERRSHSSSSSSNTVATPAKKKGWSQAAKGAAIGAGAGAIGGILVDKNNARGAIIGGVVGAGTGYVIGRAQDRKSGRVQPKN</sequence>
<keyword evidence="2" id="KW-0732">Signal</keyword>
<feature type="domain" description="YMGG-like Gly-zipper" evidence="3">
    <location>
        <begin position="109"/>
        <end position="152"/>
    </location>
</feature>
<dbReference type="RefSeq" id="WP_182953371.1">
    <property type="nucleotide sequence ID" value="NZ_WNXC01000001.1"/>
</dbReference>
<dbReference type="Pfam" id="PF13441">
    <property type="entry name" value="Gly-zipper_YMGG"/>
    <property type="match status" value="1"/>
</dbReference>
<feature type="compositionally biased region" description="Basic and acidic residues" evidence="1">
    <location>
        <begin position="78"/>
        <end position="88"/>
    </location>
</feature>
<evidence type="ECO:0000313" key="5">
    <source>
        <dbReference type="Proteomes" id="UP000636110"/>
    </source>
</evidence>
<dbReference type="PROSITE" id="PS51257">
    <property type="entry name" value="PROKAR_LIPOPROTEIN"/>
    <property type="match status" value="1"/>
</dbReference>
<comment type="caution">
    <text evidence="4">The sequence shown here is derived from an EMBL/GenBank/DDBJ whole genome shotgun (WGS) entry which is preliminary data.</text>
</comment>
<name>A0ABR6ERP3_9SPHI</name>
<dbReference type="InterPro" id="IPR018212">
    <property type="entry name" value="Na/solute_symporter_CS"/>
</dbReference>
<feature type="signal peptide" evidence="2">
    <location>
        <begin position="1"/>
        <end position="21"/>
    </location>
</feature>
<proteinExistence type="predicted"/>
<dbReference type="InterPro" id="IPR027367">
    <property type="entry name" value="Gly-zipper_YMGG"/>
</dbReference>
<feature type="region of interest" description="Disordered" evidence="1">
    <location>
        <begin position="78"/>
        <end position="105"/>
    </location>
</feature>
<dbReference type="PROSITE" id="PS00457">
    <property type="entry name" value="NA_SOLUT_SYMP_2"/>
    <property type="match status" value="1"/>
</dbReference>
<reference evidence="4 5" key="1">
    <citation type="submission" date="2019-11" db="EMBL/GenBank/DDBJ databases">
        <title>Description of Pedobacter sp. LMG 31462T.</title>
        <authorList>
            <person name="Carlier A."/>
            <person name="Qi S."/>
            <person name="Vandamme P."/>
        </authorList>
    </citation>
    <scope>NUCLEOTIDE SEQUENCE [LARGE SCALE GENOMIC DNA]</scope>
    <source>
        <strain evidence="4 5">LMG 31462</strain>
    </source>
</reference>
<evidence type="ECO:0000256" key="1">
    <source>
        <dbReference type="SAM" id="MobiDB-lite"/>
    </source>
</evidence>
<organism evidence="4 5">
    <name type="scientific">Pedobacter gandavensis</name>
    <dbReference type="NCBI Taxonomy" id="2679963"/>
    <lineage>
        <taxon>Bacteria</taxon>
        <taxon>Pseudomonadati</taxon>
        <taxon>Bacteroidota</taxon>
        <taxon>Sphingobacteriia</taxon>
        <taxon>Sphingobacteriales</taxon>
        <taxon>Sphingobacteriaceae</taxon>
        <taxon>Pedobacter</taxon>
    </lineage>
</organism>
<evidence type="ECO:0000313" key="4">
    <source>
        <dbReference type="EMBL" id="MBB2147925.1"/>
    </source>
</evidence>
<evidence type="ECO:0000256" key="2">
    <source>
        <dbReference type="SAM" id="SignalP"/>
    </source>
</evidence>
<evidence type="ECO:0000259" key="3">
    <source>
        <dbReference type="Pfam" id="PF13441"/>
    </source>
</evidence>
<gene>
    <name evidence="4" type="ORF">GM920_03265</name>
</gene>
<dbReference type="EMBL" id="WNXC01000001">
    <property type="protein sequence ID" value="MBB2147925.1"/>
    <property type="molecule type" value="Genomic_DNA"/>
</dbReference>
<feature type="chain" id="PRO_5047091003" description="YMGG-like Gly-zipper domain-containing protein" evidence="2">
    <location>
        <begin position="22"/>
        <end position="165"/>
    </location>
</feature>
<accession>A0ABR6ERP3</accession>
<protein>
    <recommendedName>
        <fullName evidence="3">YMGG-like Gly-zipper domain-containing protein</fullName>
    </recommendedName>
</protein>